<feature type="region of interest" description="Disordered" evidence="16">
    <location>
        <begin position="1"/>
        <end position="55"/>
    </location>
</feature>
<gene>
    <name evidence="18" type="primary">E1</name>
</gene>
<dbReference type="OrthoDB" id="4795at10239"/>
<evidence type="ECO:0000256" key="14">
    <source>
        <dbReference type="ARBA" id="ARBA00093297"/>
    </source>
</evidence>
<evidence type="ECO:0000313" key="19">
    <source>
        <dbReference type="Proteomes" id="UP000096427"/>
    </source>
</evidence>
<comment type="function">
    <text evidence="15">ATP-dependent DNA helicase required for initiation of viral DNA replication. It forms a complex with the viral E2 protein. The E1-E2 complex binds to the replication origin which contains binding sites for both proteins.</text>
</comment>
<evidence type="ECO:0000256" key="7">
    <source>
        <dbReference type="ARBA" id="ARBA00022801"/>
    </source>
</evidence>
<feature type="compositionally biased region" description="Acidic residues" evidence="16">
    <location>
        <begin position="28"/>
        <end position="41"/>
    </location>
</feature>
<dbReference type="InterPro" id="IPR037102">
    <property type="entry name" value="Znf_lg_T-Ag_D1_dom_sf"/>
</dbReference>
<keyword evidence="5 15" id="KW-0235">DNA replication</keyword>
<dbReference type="Pfam" id="PF00519">
    <property type="entry name" value="PPV_E1_C"/>
    <property type="match status" value="1"/>
</dbReference>
<evidence type="ECO:0000313" key="18">
    <source>
        <dbReference type="EMBL" id="AFR33945.1"/>
    </source>
</evidence>
<evidence type="ECO:0000256" key="5">
    <source>
        <dbReference type="ARBA" id="ARBA00022705"/>
    </source>
</evidence>
<keyword evidence="9 15" id="KW-0067">ATP-binding</keyword>
<comment type="catalytic activity">
    <reaction evidence="13 15">
        <text>ATP + H2O = ADP + phosphate + H(+)</text>
        <dbReference type="Rhea" id="RHEA:13065"/>
        <dbReference type="ChEBI" id="CHEBI:15377"/>
        <dbReference type="ChEBI" id="CHEBI:15378"/>
        <dbReference type="ChEBI" id="CHEBI:30616"/>
        <dbReference type="ChEBI" id="CHEBI:43474"/>
        <dbReference type="ChEBI" id="CHEBI:456216"/>
        <dbReference type="EC" id="5.6.2.4"/>
    </reaction>
</comment>
<feature type="domain" description="SF3 helicase" evidence="17">
    <location>
        <begin position="476"/>
        <end position="626"/>
    </location>
</feature>
<dbReference type="InterPro" id="IPR046832">
    <property type="entry name" value="PPV_E1_DBD"/>
</dbReference>
<dbReference type="GO" id="GO:0016887">
    <property type="term" value="F:ATP hydrolysis activity"/>
    <property type="evidence" value="ECO:0007669"/>
    <property type="project" value="RHEA"/>
</dbReference>
<evidence type="ECO:0000259" key="17">
    <source>
        <dbReference type="PROSITE" id="PS51206"/>
    </source>
</evidence>
<evidence type="ECO:0000256" key="9">
    <source>
        <dbReference type="ARBA" id="ARBA00022840"/>
    </source>
</evidence>
<dbReference type="InterPro" id="IPR014015">
    <property type="entry name" value="Helicase_SF3_DNA-vir"/>
</dbReference>
<feature type="compositionally biased region" description="Low complexity" evidence="16">
    <location>
        <begin position="164"/>
        <end position="174"/>
    </location>
</feature>
<sequence>MADNKGTSSDAGQGASPGKYFLLREAECSDDSSEDGGDLEELFDRDTDSETGGFIDDTTVDQGTSAELYHQQETQECDRQLQVLKRKFLNSPQHSTPQRPTVEEAELALSPILKECRITPKKGKTAKKKIRFADQIENEAEDNAPAVAVEPQVDSGYEGRPEPEGGSSSTSQAATEEEPSGSGTGAESDILVVRENRPKYKSIEERERDFDPMFFVKTLMKSSNYRARVLFHANNGFGVAMSELTRVYKSNKTLSSDWVVCSVGVREDMAAAAHEQFKTYCDFVLTKVGWSDETPLVLQLLRFKHQKNRECVLKLFRTHMLVDDIQVASNPPRTTSTAAALYWYQSVHSNCTTVHGPLLDWILNQTEVAHKLKAEAPFELSYMVQWAFDNDYMTESEIALNYALMADEDKNALAFLKSNSQARIVKDCATMVRLYKRGEMNQMNMAEWIQHRSNKVDGENPQGWRNVLRFLRHQNVEIIPFLTSLKYFLHGTPKKNCICIQGPPDTGKSFFAMSLIRFLDGKVVTFANSKSHFWLQPLADAKIGLIDDCTEPFWTYCDTYLRNGLDGNQVCIDLKHRAPMQLTFPPMLLTSNIYIDKEPKYAYLKSRIKILTFPTVIQRIEGTALHLKDEHWKSFFVKFKTHLELETSDDESEDGPTHSTLRVSSRRDI</sequence>
<dbReference type="GO" id="GO:0006260">
    <property type="term" value="P:DNA replication"/>
    <property type="evidence" value="ECO:0007669"/>
    <property type="project" value="UniProtKB-KW"/>
</dbReference>
<evidence type="ECO:0000256" key="16">
    <source>
        <dbReference type="SAM" id="MobiDB-lite"/>
    </source>
</evidence>
<name>J9QY83_9PAPI</name>
<dbReference type="SUPFAM" id="SSF55464">
    <property type="entry name" value="Origin of replication-binding domain, RBD-like"/>
    <property type="match status" value="1"/>
</dbReference>
<keyword evidence="19" id="KW-1185">Reference proteome</keyword>
<evidence type="ECO:0000256" key="3">
    <source>
        <dbReference type="ARBA" id="ARBA00022553"/>
    </source>
</evidence>
<comment type="function">
    <text evidence="14">ATP-dependent DNA 3'-5' helicase required for initiation of viral DNA replication. It forms a complex with the viral E2 protein. The E1-E2 complex binds to the replication origin which contains binding sites for both proteins. During the initial step, a dimer of E1 interacts with a dimer of protein E2 leading to a complex that binds the viral origin of replication with high specificity. Then, a second dimer of E1 displaces the E2 dimer in an ATP-dependent manner to form the E1 tetramer. Following this, two E1 monomers are added to each half of the site, which results in the formation of two E1 trimers on the viral ori. Subsequently, two hexamers will be created. The double hexamer acts as a bi-directional helicase machinery and unwinds the viral DNA and then recruits the host DNA polymerase to start replication.</text>
</comment>
<evidence type="ECO:0000256" key="11">
    <source>
        <dbReference type="ARBA" id="ARBA00023235"/>
    </source>
</evidence>
<keyword evidence="8 15" id="KW-0347">Helicase</keyword>
<evidence type="ECO:0000256" key="4">
    <source>
        <dbReference type="ARBA" id="ARBA00022562"/>
    </source>
</evidence>
<dbReference type="GO" id="GO:0043138">
    <property type="term" value="F:3'-5' DNA helicase activity"/>
    <property type="evidence" value="ECO:0007669"/>
    <property type="project" value="UniProtKB-EC"/>
</dbReference>
<dbReference type="GO" id="GO:0042025">
    <property type="term" value="C:host cell nucleus"/>
    <property type="evidence" value="ECO:0007669"/>
    <property type="project" value="UniProtKB-SubCell"/>
</dbReference>
<dbReference type="EMBL" id="JQ692938">
    <property type="protein sequence ID" value="AFR33945.1"/>
    <property type="molecule type" value="Genomic_DNA"/>
</dbReference>
<keyword evidence="10 15" id="KW-0238">DNA-binding</keyword>
<dbReference type="InterPro" id="IPR027417">
    <property type="entry name" value="P-loop_NTPase"/>
</dbReference>
<keyword evidence="6 15" id="KW-0547">Nucleotide-binding</keyword>
<comment type="subcellular location">
    <subcellularLocation>
        <location evidence="1">Host nucleus</location>
    </subcellularLocation>
</comment>
<evidence type="ECO:0000256" key="10">
    <source>
        <dbReference type="ARBA" id="ARBA00023125"/>
    </source>
</evidence>
<keyword evidence="7 15" id="KW-0378">Hydrolase</keyword>
<dbReference type="Gene3D" id="3.40.50.300">
    <property type="entry name" value="P-loop containing nucleotide triphosphate hydrolases"/>
    <property type="match status" value="1"/>
</dbReference>
<comment type="catalytic activity">
    <reaction evidence="12">
        <text>Couples ATP hydrolysis with the unwinding of duplex DNA by translocating in the 3'-5' direction.</text>
        <dbReference type="EC" id="5.6.2.4"/>
    </reaction>
</comment>
<dbReference type="InterPro" id="IPR001177">
    <property type="entry name" value="PPV_DNA_helicase_E1_C"/>
</dbReference>
<evidence type="ECO:0000256" key="8">
    <source>
        <dbReference type="ARBA" id="ARBA00022806"/>
    </source>
</evidence>
<dbReference type="PROSITE" id="PS51206">
    <property type="entry name" value="SF3_HELICASE_1"/>
    <property type="match status" value="1"/>
</dbReference>
<dbReference type="EC" id="5.6.2.4" evidence="15"/>
<keyword evidence="4" id="KW-1048">Host nucleus</keyword>
<dbReference type="GO" id="GO:0005524">
    <property type="term" value="F:ATP binding"/>
    <property type="evidence" value="ECO:0007669"/>
    <property type="project" value="UniProtKB-KW"/>
</dbReference>
<dbReference type="Gene3D" id="3.40.1310.10">
    <property type="match status" value="1"/>
</dbReference>
<feature type="region of interest" description="Disordered" evidence="16">
    <location>
        <begin position="141"/>
        <end position="191"/>
    </location>
</feature>
<feature type="compositionally biased region" description="Polar residues" evidence="16">
    <location>
        <begin position="1"/>
        <end position="11"/>
    </location>
</feature>
<dbReference type="GO" id="GO:0003677">
    <property type="term" value="F:DNA binding"/>
    <property type="evidence" value="ECO:0007669"/>
    <property type="project" value="UniProtKB-KW"/>
</dbReference>
<keyword evidence="11" id="KW-0413">Isomerase</keyword>
<evidence type="ECO:0000256" key="12">
    <source>
        <dbReference type="ARBA" id="ARBA00034617"/>
    </source>
</evidence>
<evidence type="ECO:0000256" key="15">
    <source>
        <dbReference type="PIRNR" id="PIRNR003383"/>
    </source>
</evidence>
<keyword evidence="2 15" id="KW-0244">Early protein</keyword>
<dbReference type="SUPFAM" id="SSF52540">
    <property type="entry name" value="P-loop containing nucleoside triphosphate hydrolases"/>
    <property type="match status" value="1"/>
</dbReference>
<dbReference type="InterPro" id="IPR014000">
    <property type="entry name" value="PPV_DNA_helicase_E1_N"/>
</dbReference>
<dbReference type="Pfam" id="PF20450">
    <property type="entry name" value="PPV_E1_DBD"/>
    <property type="match status" value="1"/>
</dbReference>
<feature type="region of interest" description="Disordered" evidence="16">
    <location>
        <begin position="647"/>
        <end position="669"/>
    </location>
</feature>
<protein>
    <recommendedName>
        <fullName evidence="15">Replication protein E1</fullName>
        <ecNumber evidence="15">5.6.2.4</ecNumber>
    </recommendedName>
</protein>
<evidence type="ECO:0000256" key="6">
    <source>
        <dbReference type="ARBA" id="ARBA00022741"/>
    </source>
</evidence>
<dbReference type="GeneID" id="37618226"/>
<proteinExistence type="inferred from homology"/>
<dbReference type="PIRSF" id="PIRSF003383">
    <property type="entry name" value="Rep_E1_papillomaV"/>
    <property type="match status" value="1"/>
</dbReference>
<dbReference type="Pfam" id="PF00524">
    <property type="entry name" value="PPV_E1_N"/>
    <property type="match status" value="1"/>
</dbReference>
<organism evidence="18 19">
    <name type="scientific">Miniopterus schreibersii papillomavirus 1</name>
    <dbReference type="NCBI Taxonomy" id="1195364"/>
    <lineage>
        <taxon>Viruses</taxon>
        <taxon>Monodnaviria</taxon>
        <taxon>Shotokuvirae</taxon>
        <taxon>Cossaviricota</taxon>
        <taxon>Papovaviricetes</taxon>
        <taxon>Zurhausenvirales</taxon>
        <taxon>Papillomaviridae</taxon>
        <taxon>Firstpapillomavirinae</taxon>
        <taxon>Dyotaupapillomavirus</taxon>
        <taxon>Dyotaupapillomavirus 1</taxon>
    </lineage>
</organism>
<evidence type="ECO:0000256" key="2">
    <source>
        <dbReference type="ARBA" id="ARBA00022518"/>
    </source>
</evidence>
<dbReference type="InterPro" id="IPR046935">
    <property type="entry name" value="PPV_E1_DBD_sf"/>
</dbReference>
<dbReference type="RefSeq" id="YP_009507274.1">
    <property type="nucleotide sequence ID" value="NC_038519.1"/>
</dbReference>
<keyword evidence="3" id="KW-0597">Phosphoprotein</keyword>
<evidence type="ECO:0000256" key="13">
    <source>
        <dbReference type="ARBA" id="ARBA00048988"/>
    </source>
</evidence>
<dbReference type="Proteomes" id="UP000096427">
    <property type="component" value="Segment"/>
</dbReference>
<dbReference type="KEGG" id="vg:37618226"/>
<accession>J9QY83</accession>
<dbReference type="Gene3D" id="1.10.10.510">
    <property type="entry name" value="Zinc finger, large T-antigen D1 domain"/>
    <property type="match status" value="1"/>
</dbReference>
<reference evidence="18 19" key="1">
    <citation type="journal article" date="2012" name="PLoS ONE">
        <title>Identification of a novel bat papillomavirus by metagenomics.</title>
        <authorList>
            <person name="Tse H."/>
            <person name="Tsang A.K."/>
            <person name="Tsoi H.W."/>
            <person name="Leung A.S."/>
            <person name="Ho C.C."/>
            <person name="Lau S.K."/>
            <person name="Woo P.C."/>
            <person name="Yuen K.Y."/>
        </authorList>
    </citation>
    <scope>NUCLEOTIDE SEQUENCE [LARGE SCALE GENOMIC DNA]</scope>
    <source>
        <strain evidence="18">TT20F</strain>
    </source>
</reference>
<dbReference type="InterPro" id="IPR016393">
    <property type="entry name" value="Rep_E1_papillomaV"/>
</dbReference>
<evidence type="ECO:0000256" key="1">
    <source>
        <dbReference type="ARBA" id="ARBA00004147"/>
    </source>
</evidence>
<comment type="similarity">
    <text evidence="15">Belongs to the papillomaviridae E1 protein family.</text>
</comment>